<dbReference type="STRING" id="1262585.BJI46_14250"/>
<dbReference type="NCBIfam" id="NF007440">
    <property type="entry name" value="PRK09987.1"/>
    <property type="match status" value="1"/>
</dbReference>
<dbReference type="AlphaFoldDB" id="A0A1E7R1V1"/>
<comment type="catalytic activity">
    <reaction evidence="5 6">
        <text>dTDP-beta-L-rhamnose + NADP(+) = dTDP-4-dehydro-beta-L-rhamnose + NADPH + H(+)</text>
        <dbReference type="Rhea" id="RHEA:21796"/>
        <dbReference type="ChEBI" id="CHEBI:15378"/>
        <dbReference type="ChEBI" id="CHEBI:57510"/>
        <dbReference type="ChEBI" id="CHEBI:57783"/>
        <dbReference type="ChEBI" id="CHEBI:58349"/>
        <dbReference type="ChEBI" id="CHEBI:62830"/>
        <dbReference type="EC" id="1.1.1.133"/>
    </reaction>
</comment>
<dbReference type="Proteomes" id="UP000185895">
    <property type="component" value="Unassembled WGS sequence"/>
</dbReference>
<dbReference type="GO" id="GO:0009243">
    <property type="term" value="P:O antigen biosynthetic process"/>
    <property type="evidence" value="ECO:0007669"/>
    <property type="project" value="UniProtKB-UniPathway"/>
</dbReference>
<accession>A0A1E7R1V1</accession>
<dbReference type="SUPFAM" id="SSF51735">
    <property type="entry name" value="NAD(P)-binding Rossmann-fold domains"/>
    <property type="match status" value="1"/>
</dbReference>
<dbReference type="UniPathway" id="UPA00281"/>
<evidence type="ECO:0000313" key="9">
    <source>
        <dbReference type="Proteomes" id="UP000185895"/>
    </source>
</evidence>
<comment type="cofactor">
    <cofactor evidence="6">
        <name>Mg(2+)</name>
        <dbReference type="ChEBI" id="CHEBI:18420"/>
    </cofactor>
    <text evidence="6">Binds 1 Mg(2+) ion per monomer.</text>
</comment>
<dbReference type="GO" id="GO:0005829">
    <property type="term" value="C:cytosol"/>
    <property type="evidence" value="ECO:0007669"/>
    <property type="project" value="TreeGrafter"/>
</dbReference>
<dbReference type="InterPro" id="IPR029903">
    <property type="entry name" value="RmlD-like-bd"/>
</dbReference>
<dbReference type="OrthoDB" id="9803892at2"/>
<protein>
    <recommendedName>
        <fullName evidence="4 6">dTDP-4-dehydrorhamnose reductase</fullName>
        <ecNumber evidence="3 6">1.1.1.133</ecNumber>
    </recommendedName>
</protein>
<dbReference type="InterPro" id="IPR005913">
    <property type="entry name" value="dTDP_dehydrorham_reduct"/>
</dbReference>
<comment type="function">
    <text evidence="6">Catalyzes the reduction of dTDP-6-deoxy-L-lyxo-4-hexulose to yield dTDP-L-rhamnose.</text>
</comment>
<dbReference type="RefSeq" id="WP_070070582.1">
    <property type="nucleotide sequence ID" value="NZ_MKKK01000049.1"/>
</dbReference>
<keyword evidence="6" id="KW-0521">NADP</keyword>
<evidence type="ECO:0000256" key="2">
    <source>
        <dbReference type="ARBA" id="ARBA00010944"/>
    </source>
</evidence>
<comment type="caution">
    <text evidence="8">The sequence shown here is derived from an EMBL/GenBank/DDBJ whole genome shotgun (WGS) entry which is preliminary data.</text>
</comment>
<dbReference type="PANTHER" id="PTHR10491">
    <property type="entry name" value="DTDP-4-DEHYDRORHAMNOSE REDUCTASE"/>
    <property type="match status" value="1"/>
</dbReference>
<dbReference type="Pfam" id="PF04321">
    <property type="entry name" value="RmlD_sub_bind"/>
    <property type="match status" value="1"/>
</dbReference>
<dbReference type="EMBL" id="MKKK01000049">
    <property type="protein sequence ID" value="OEY93285.1"/>
    <property type="molecule type" value="Genomic_DNA"/>
</dbReference>
<evidence type="ECO:0000256" key="4">
    <source>
        <dbReference type="ARBA" id="ARBA00017099"/>
    </source>
</evidence>
<dbReference type="Gene3D" id="3.90.25.10">
    <property type="entry name" value="UDP-galactose 4-epimerase, domain 1"/>
    <property type="match status" value="1"/>
</dbReference>
<dbReference type="InterPro" id="IPR036291">
    <property type="entry name" value="NAD(P)-bd_dom_sf"/>
</dbReference>
<evidence type="ECO:0000256" key="3">
    <source>
        <dbReference type="ARBA" id="ARBA00012929"/>
    </source>
</evidence>
<dbReference type="EC" id="1.1.1.133" evidence="3 6"/>
<evidence type="ECO:0000259" key="7">
    <source>
        <dbReference type="Pfam" id="PF04321"/>
    </source>
</evidence>
<dbReference type="Gene3D" id="3.40.50.720">
    <property type="entry name" value="NAD(P)-binding Rossmann-like Domain"/>
    <property type="match status" value="1"/>
</dbReference>
<dbReference type="PANTHER" id="PTHR10491:SF4">
    <property type="entry name" value="METHIONINE ADENOSYLTRANSFERASE 2 SUBUNIT BETA"/>
    <property type="match status" value="1"/>
</dbReference>
<comment type="similarity">
    <text evidence="2 6">Belongs to the dTDP-4-dehydrorhamnose reductase family.</text>
</comment>
<dbReference type="UniPathway" id="UPA00124"/>
<evidence type="ECO:0000256" key="1">
    <source>
        <dbReference type="ARBA" id="ARBA00004781"/>
    </source>
</evidence>
<gene>
    <name evidence="8" type="ORF">BJI46_14250</name>
</gene>
<evidence type="ECO:0000256" key="5">
    <source>
        <dbReference type="ARBA" id="ARBA00048200"/>
    </source>
</evidence>
<reference evidence="8 9" key="1">
    <citation type="submission" date="2016-09" db="EMBL/GenBank/DDBJ databases">
        <authorList>
            <person name="Capua I."/>
            <person name="De Benedictis P."/>
            <person name="Joannis T."/>
            <person name="Lombin L.H."/>
            <person name="Cattoli G."/>
        </authorList>
    </citation>
    <scope>NUCLEOTIDE SEQUENCE [LARGE SCALE GENOMIC DNA]</scope>
    <source>
        <strain evidence="8 9">ANC 4671</strain>
    </source>
</reference>
<evidence type="ECO:0000256" key="6">
    <source>
        <dbReference type="RuleBase" id="RU364082"/>
    </source>
</evidence>
<dbReference type="GO" id="GO:0019305">
    <property type="term" value="P:dTDP-rhamnose biosynthetic process"/>
    <property type="evidence" value="ECO:0007669"/>
    <property type="project" value="UniProtKB-UniPathway"/>
</dbReference>
<proteinExistence type="inferred from homology"/>
<sequence length="302" mass="33751">MKILLLGKNGQVGWELQRALQPLGEVLALDRHVDSNSHLSGDVADFAAMSKTLQQFRPDIVVNATAYTAVDQAESESQQADLINHLAVKHLAEQSQAIDALLIHYSTDYVFAGHGVNAWTEQDITAPQNHYGRSKLQGEIALAESGCRFINFRTSWVYGTHGHNFIKTMLKLAQIKDELNIIDDQVGTPTGAALIADVTAQIIRYYQLCPQQQSHLHGHYHLTSQGETTWYDYACYIFAEAEKKKLKLKVKKVSAIPTSAYSTPAIRPLNSRLNTQKLQQTFRIHLPHWQQGVVQVIGELLA</sequence>
<dbReference type="CDD" id="cd05254">
    <property type="entry name" value="dTDP_HR_like_SDR_e"/>
    <property type="match status" value="1"/>
</dbReference>
<keyword evidence="6" id="KW-0560">Oxidoreductase</keyword>
<dbReference type="NCBIfam" id="TIGR01214">
    <property type="entry name" value="rmlD"/>
    <property type="match status" value="1"/>
</dbReference>
<dbReference type="GO" id="GO:0008831">
    <property type="term" value="F:dTDP-4-dehydrorhamnose reductase activity"/>
    <property type="evidence" value="ECO:0007669"/>
    <property type="project" value="UniProtKB-EC"/>
</dbReference>
<keyword evidence="9" id="KW-1185">Reference proteome</keyword>
<feature type="domain" description="RmlD-like substrate binding" evidence="7">
    <location>
        <begin position="1"/>
        <end position="300"/>
    </location>
</feature>
<name>A0A1E7R1V1_9GAMM</name>
<evidence type="ECO:0000313" key="8">
    <source>
        <dbReference type="EMBL" id="OEY93285.1"/>
    </source>
</evidence>
<comment type="pathway">
    <text evidence="1 6">Carbohydrate biosynthesis; dTDP-L-rhamnose biosynthesis.</text>
</comment>
<organism evidence="8 9">
    <name type="scientific">Acinetobacter qingfengensis</name>
    <dbReference type="NCBI Taxonomy" id="1262585"/>
    <lineage>
        <taxon>Bacteria</taxon>
        <taxon>Pseudomonadati</taxon>
        <taxon>Pseudomonadota</taxon>
        <taxon>Gammaproteobacteria</taxon>
        <taxon>Moraxellales</taxon>
        <taxon>Moraxellaceae</taxon>
        <taxon>Acinetobacter</taxon>
    </lineage>
</organism>